<dbReference type="EMBL" id="QUSF01000002">
    <property type="protein sequence ID" value="RLW12205.1"/>
    <property type="molecule type" value="Genomic_DNA"/>
</dbReference>
<evidence type="ECO:0000313" key="2">
    <source>
        <dbReference type="Proteomes" id="UP000276834"/>
    </source>
</evidence>
<sequence length="89" mass="10193">MIICPELIKLFLKPTIPQETTQILAASSRKSPETTEILKMAEESSSMEESPRHLVYLRSSMFLHFTFAVHLRTVRLMHPAYITQEACAD</sequence>
<dbReference type="AlphaFoldDB" id="A0A3L8SZB9"/>
<dbReference type="Proteomes" id="UP000276834">
    <property type="component" value="Unassembled WGS sequence"/>
</dbReference>
<comment type="caution">
    <text evidence="1">The sequence shown here is derived from an EMBL/GenBank/DDBJ whole genome shotgun (WGS) entry which is preliminary data.</text>
</comment>
<gene>
    <name evidence="1" type="ORF">DV515_00000781</name>
</gene>
<proteinExistence type="predicted"/>
<protein>
    <submittedName>
        <fullName evidence="1">Uncharacterized protein</fullName>
    </submittedName>
</protein>
<keyword evidence="2" id="KW-1185">Reference proteome</keyword>
<reference evidence="1 2" key="1">
    <citation type="journal article" date="2018" name="Proc. R. Soc. B">
        <title>A non-coding region near Follistatin controls head colour polymorphism in the Gouldian finch.</title>
        <authorList>
            <person name="Toomey M.B."/>
            <person name="Marques C.I."/>
            <person name="Andrade P."/>
            <person name="Araujo P.M."/>
            <person name="Sabatino S."/>
            <person name="Gazda M.A."/>
            <person name="Afonso S."/>
            <person name="Lopes R.J."/>
            <person name="Corbo J.C."/>
            <person name="Carneiro M."/>
        </authorList>
    </citation>
    <scope>NUCLEOTIDE SEQUENCE [LARGE SCALE GENOMIC DNA]</scope>
    <source>
        <strain evidence="1">Red01</strain>
        <tissue evidence="1">Muscle</tissue>
    </source>
</reference>
<name>A0A3L8SZB9_CHLGU</name>
<organism evidence="1 2">
    <name type="scientific">Chloebia gouldiae</name>
    <name type="common">Gouldian finch</name>
    <name type="synonym">Erythrura gouldiae</name>
    <dbReference type="NCBI Taxonomy" id="44316"/>
    <lineage>
        <taxon>Eukaryota</taxon>
        <taxon>Metazoa</taxon>
        <taxon>Chordata</taxon>
        <taxon>Craniata</taxon>
        <taxon>Vertebrata</taxon>
        <taxon>Euteleostomi</taxon>
        <taxon>Archelosauria</taxon>
        <taxon>Archosauria</taxon>
        <taxon>Dinosauria</taxon>
        <taxon>Saurischia</taxon>
        <taxon>Theropoda</taxon>
        <taxon>Coelurosauria</taxon>
        <taxon>Aves</taxon>
        <taxon>Neognathae</taxon>
        <taxon>Neoaves</taxon>
        <taxon>Telluraves</taxon>
        <taxon>Australaves</taxon>
        <taxon>Passeriformes</taxon>
        <taxon>Passeroidea</taxon>
        <taxon>Passeridae</taxon>
        <taxon>Chloebia</taxon>
    </lineage>
</organism>
<evidence type="ECO:0000313" key="1">
    <source>
        <dbReference type="EMBL" id="RLW12205.1"/>
    </source>
</evidence>
<accession>A0A3L8SZB9</accession>